<keyword evidence="2" id="KW-0597">Phosphoprotein</keyword>
<proteinExistence type="inferred from homology"/>
<protein>
    <submittedName>
        <fullName evidence="4">Unannotated protein</fullName>
    </submittedName>
</protein>
<dbReference type="Gene3D" id="1.10.1200.10">
    <property type="entry name" value="ACP-like"/>
    <property type="match status" value="1"/>
</dbReference>
<dbReference type="GO" id="GO:0006633">
    <property type="term" value="P:fatty acid biosynthetic process"/>
    <property type="evidence" value="ECO:0007669"/>
    <property type="project" value="InterPro"/>
</dbReference>
<dbReference type="InterPro" id="IPR003231">
    <property type="entry name" value="ACP"/>
</dbReference>
<dbReference type="SUPFAM" id="SSF47336">
    <property type="entry name" value="ACP-like"/>
    <property type="match status" value="1"/>
</dbReference>
<dbReference type="PROSITE" id="PS50075">
    <property type="entry name" value="CARRIER"/>
    <property type="match status" value="1"/>
</dbReference>
<dbReference type="Pfam" id="PF00550">
    <property type="entry name" value="PP-binding"/>
    <property type="match status" value="1"/>
</dbReference>
<sequence length="94" mass="10588">MSAVDAPASRLTPPVSERVRKIIASVIEVEIERVTDDAYLGVDLGADVLDQVELEVEIEDEFDVRFADDEFEIKRQTRVCDVIAQVQRKLAEGR</sequence>
<feature type="domain" description="Carrier" evidence="3">
    <location>
        <begin position="13"/>
        <end position="90"/>
    </location>
</feature>
<dbReference type="HAMAP" id="MF_01217">
    <property type="entry name" value="Acyl_carrier"/>
    <property type="match status" value="1"/>
</dbReference>
<accession>A0A6J7KHF7</accession>
<gene>
    <name evidence="4" type="ORF">UFOPK3564_03621</name>
</gene>
<dbReference type="InterPro" id="IPR009081">
    <property type="entry name" value="PP-bd_ACP"/>
</dbReference>
<dbReference type="InterPro" id="IPR036736">
    <property type="entry name" value="ACP-like_sf"/>
</dbReference>
<dbReference type="EMBL" id="CAFBMK010000369">
    <property type="protein sequence ID" value="CAB4953424.1"/>
    <property type="molecule type" value="Genomic_DNA"/>
</dbReference>
<evidence type="ECO:0000313" key="4">
    <source>
        <dbReference type="EMBL" id="CAB4953424.1"/>
    </source>
</evidence>
<evidence type="ECO:0000259" key="3">
    <source>
        <dbReference type="PROSITE" id="PS50075"/>
    </source>
</evidence>
<keyword evidence="1" id="KW-0596">Phosphopantetheine</keyword>
<organism evidence="4">
    <name type="scientific">freshwater metagenome</name>
    <dbReference type="NCBI Taxonomy" id="449393"/>
    <lineage>
        <taxon>unclassified sequences</taxon>
        <taxon>metagenomes</taxon>
        <taxon>ecological metagenomes</taxon>
    </lineage>
</organism>
<evidence type="ECO:0000256" key="1">
    <source>
        <dbReference type="ARBA" id="ARBA00022450"/>
    </source>
</evidence>
<name>A0A6J7KHF7_9ZZZZ</name>
<reference evidence="4" key="1">
    <citation type="submission" date="2020-05" db="EMBL/GenBank/DDBJ databases">
        <authorList>
            <person name="Chiriac C."/>
            <person name="Salcher M."/>
            <person name="Ghai R."/>
            <person name="Kavagutti S V."/>
        </authorList>
    </citation>
    <scope>NUCLEOTIDE SEQUENCE</scope>
</reference>
<evidence type="ECO:0000256" key="2">
    <source>
        <dbReference type="ARBA" id="ARBA00022553"/>
    </source>
</evidence>
<dbReference type="AlphaFoldDB" id="A0A6J7KHF7"/>